<organism evidence="2 3">
    <name type="scientific">Arctia plantaginis</name>
    <name type="common">Wood tiger moth</name>
    <name type="synonym">Phalaena plantaginis</name>
    <dbReference type="NCBI Taxonomy" id="874455"/>
    <lineage>
        <taxon>Eukaryota</taxon>
        <taxon>Metazoa</taxon>
        <taxon>Ecdysozoa</taxon>
        <taxon>Arthropoda</taxon>
        <taxon>Hexapoda</taxon>
        <taxon>Insecta</taxon>
        <taxon>Pterygota</taxon>
        <taxon>Neoptera</taxon>
        <taxon>Endopterygota</taxon>
        <taxon>Lepidoptera</taxon>
        <taxon>Glossata</taxon>
        <taxon>Ditrysia</taxon>
        <taxon>Noctuoidea</taxon>
        <taxon>Erebidae</taxon>
        <taxon>Arctiinae</taxon>
        <taxon>Arctia</taxon>
    </lineage>
</organism>
<keyword evidence="1" id="KW-0732">Signal</keyword>
<sequence length="119" mass="13253">MTVEMFTQIVLCLMLVAYVESGVSSTVRRKPEKFEFALPPEGLTMDLVIKNRETHVPVAKVKFDINEQNKKVVLSLSPEPAPPTVLPSVDDRNGIAVGTCPRGYTRAGAFCFKDDYDYN</sequence>
<dbReference type="EMBL" id="CADEBC010000525">
    <property type="protein sequence ID" value="CAB3245651.1"/>
    <property type="molecule type" value="Genomic_DNA"/>
</dbReference>
<dbReference type="Proteomes" id="UP000494106">
    <property type="component" value="Unassembled WGS sequence"/>
</dbReference>
<comment type="caution">
    <text evidence="2">The sequence shown here is derived from an EMBL/GenBank/DDBJ whole genome shotgun (WGS) entry which is preliminary data.</text>
</comment>
<dbReference type="AlphaFoldDB" id="A0A8S1AJL6"/>
<reference evidence="2 3" key="1">
    <citation type="submission" date="2020-04" db="EMBL/GenBank/DDBJ databases">
        <authorList>
            <person name="Wallbank WR R."/>
            <person name="Pardo Diaz C."/>
            <person name="Kozak K."/>
            <person name="Martin S."/>
            <person name="Jiggins C."/>
            <person name="Moest M."/>
            <person name="Warren A I."/>
            <person name="Byers J.R.P. K."/>
            <person name="Montejo-Kovacevich G."/>
            <person name="Yen C E."/>
        </authorList>
    </citation>
    <scope>NUCLEOTIDE SEQUENCE [LARGE SCALE GENOMIC DNA]</scope>
</reference>
<keyword evidence="3" id="KW-1185">Reference proteome</keyword>
<accession>A0A8S1AJL6</accession>
<dbReference type="OrthoDB" id="7369356at2759"/>
<name>A0A8S1AJL6_ARCPL</name>
<evidence type="ECO:0000313" key="2">
    <source>
        <dbReference type="EMBL" id="CAB3245651.1"/>
    </source>
</evidence>
<evidence type="ECO:0000313" key="3">
    <source>
        <dbReference type="Proteomes" id="UP000494106"/>
    </source>
</evidence>
<evidence type="ECO:0000256" key="1">
    <source>
        <dbReference type="SAM" id="SignalP"/>
    </source>
</evidence>
<gene>
    <name evidence="2" type="ORF">APLA_LOCUS10532</name>
</gene>
<feature type="chain" id="PRO_5035888973" evidence="1">
    <location>
        <begin position="22"/>
        <end position="119"/>
    </location>
</feature>
<feature type="signal peptide" evidence="1">
    <location>
        <begin position="1"/>
        <end position="21"/>
    </location>
</feature>
<protein>
    <submittedName>
        <fullName evidence="2">Uncharacterized protein</fullName>
    </submittedName>
</protein>
<proteinExistence type="predicted"/>